<proteinExistence type="predicted"/>
<reference evidence="5" key="1">
    <citation type="submission" date="2017-02" db="UniProtKB">
        <authorList>
            <consortium name="WormBaseParasite"/>
        </authorList>
    </citation>
    <scope>IDENTIFICATION</scope>
</reference>
<evidence type="ECO:0000256" key="2">
    <source>
        <dbReference type="SAM" id="Phobius"/>
    </source>
</evidence>
<sequence length="273" mass="31746">MWDVGWTVLRQDQIDNSGKNQVKDENDYYSDTDTDTDIDTYTDTDKDTETNTNFWRKMDSLVNKAIKSEQFVKALKSEQRNNKTSRHPLPTKDNVKKCVGKHCSKNSAHSWNQNKNNDHTTVSWIENTQLQRLMMNLAKVEDYLQQIFNNRKIKVESEQREDGFYMLAMIPAEQALSDENINEKTNNGLESVTQEPHTLADDVTNVIGFTHSMEVIKTSNASTTPVIPVPSGWWNSIWFWTIHLIAVILFLILVLSCCIWFFGSRKRRDYNRI</sequence>
<feature type="region of interest" description="Disordered" evidence="1">
    <location>
        <begin position="17"/>
        <end position="43"/>
    </location>
</feature>
<name>A0A0N5D506_THECL</name>
<accession>A0A0N5D506</accession>
<keyword evidence="2" id="KW-1133">Transmembrane helix</keyword>
<evidence type="ECO:0000313" key="5">
    <source>
        <dbReference type="WBParaSite" id="TCLT_0000807201-mRNA-1"/>
    </source>
</evidence>
<gene>
    <name evidence="3" type="ORF">TCLT_LOCUS8061</name>
</gene>
<protein>
    <submittedName>
        <fullName evidence="5">Protein UL8</fullName>
    </submittedName>
</protein>
<feature type="transmembrane region" description="Helical" evidence="2">
    <location>
        <begin position="237"/>
        <end position="262"/>
    </location>
</feature>
<dbReference type="EMBL" id="UYYF01004578">
    <property type="protein sequence ID" value="VDN05582.1"/>
    <property type="molecule type" value="Genomic_DNA"/>
</dbReference>
<dbReference type="WBParaSite" id="TCLT_0000807201-mRNA-1">
    <property type="protein sequence ID" value="TCLT_0000807201-mRNA-1"/>
    <property type="gene ID" value="TCLT_0000807201"/>
</dbReference>
<reference evidence="3 4" key="2">
    <citation type="submission" date="2018-11" db="EMBL/GenBank/DDBJ databases">
        <authorList>
            <consortium name="Pathogen Informatics"/>
        </authorList>
    </citation>
    <scope>NUCLEOTIDE SEQUENCE [LARGE SCALE GENOMIC DNA]</scope>
</reference>
<dbReference type="AlphaFoldDB" id="A0A0N5D506"/>
<keyword evidence="2" id="KW-0812">Transmembrane</keyword>
<feature type="compositionally biased region" description="Acidic residues" evidence="1">
    <location>
        <begin position="27"/>
        <end position="42"/>
    </location>
</feature>
<evidence type="ECO:0000313" key="4">
    <source>
        <dbReference type="Proteomes" id="UP000276776"/>
    </source>
</evidence>
<keyword evidence="4" id="KW-1185">Reference proteome</keyword>
<evidence type="ECO:0000313" key="3">
    <source>
        <dbReference type="EMBL" id="VDN05582.1"/>
    </source>
</evidence>
<organism evidence="5">
    <name type="scientific">Thelazia callipaeda</name>
    <name type="common">Oriental eyeworm</name>
    <name type="synonym">Parasitic nematode</name>
    <dbReference type="NCBI Taxonomy" id="103827"/>
    <lineage>
        <taxon>Eukaryota</taxon>
        <taxon>Metazoa</taxon>
        <taxon>Ecdysozoa</taxon>
        <taxon>Nematoda</taxon>
        <taxon>Chromadorea</taxon>
        <taxon>Rhabditida</taxon>
        <taxon>Spirurina</taxon>
        <taxon>Spiruromorpha</taxon>
        <taxon>Thelazioidea</taxon>
        <taxon>Thelaziidae</taxon>
        <taxon>Thelazia</taxon>
    </lineage>
</organism>
<keyword evidence="2" id="KW-0472">Membrane</keyword>
<feature type="region of interest" description="Disordered" evidence="1">
    <location>
        <begin position="77"/>
        <end position="96"/>
    </location>
</feature>
<evidence type="ECO:0000256" key="1">
    <source>
        <dbReference type="SAM" id="MobiDB-lite"/>
    </source>
</evidence>
<dbReference type="Proteomes" id="UP000276776">
    <property type="component" value="Unassembled WGS sequence"/>
</dbReference>